<proteinExistence type="predicted"/>
<accession>W9CJL7</accession>
<evidence type="ECO:0000313" key="1">
    <source>
        <dbReference type="EMBL" id="ESZ96198.1"/>
    </source>
</evidence>
<dbReference type="EMBL" id="AYSA01000148">
    <property type="protein sequence ID" value="ESZ96198.1"/>
    <property type="molecule type" value="Genomic_DNA"/>
</dbReference>
<organism evidence="1 2">
    <name type="scientific">Sclerotinia borealis (strain F-4128)</name>
    <dbReference type="NCBI Taxonomy" id="1432307"/>
    <lineage>
        <taxon>Eukaryota</taxon>
        <taxon>Fungi</taxon>
        <taxon>Dikarya</taxon>
        <taxon>Ascomycota</taxon>
        <taxon>Pezizomycotina</taxon>
        <taxon>Leotiomycetes</taxon>
        <taxon>Helotiales</taxon>
        <taxon>Sclerotiniaceae</taxon>
        <taxon>Sclerotinia</taxon>
    </lineage>
</organism>
<comment type="caution">
    <text evidence="1">The sequence shown here is derived from an EMBL/GenBank/DDBJ whole genome shotgun (WGS) entry which is preliminary data.</text>
</comment>
<evidence type="ECO:0000313" key="2">
    <source>
        <dbReference type="Proteomes" id="UP000019487"/>
    </source>
</evidence>
<sequence length="226" mass="25378">MSLQSLPRTLSVATERYFTPLPSYSESAYESSEAYLEDGRRHVNLEEPARELDLYDEIFLCSRRNFVVGGLLIIETTYEIPADLDAQTDIEQEVETSGAVTAIPNPRVQTDNGDATNNGFIANNKLPTPEEFLECRENVDDRIDSTIEYLRCLISTGQFFNTQQVSALSEFDPLSSIILNSYAGNEVLDSPCEVYDIARELSSSHQRCNWYTKLKIHDEGLDTAAA</sequence>
<gene>
    <name evidence="1" type="ORF">SBOR_3419</name>
</gene>
<dbReference type="HOGENOM" id="CLU_1225411_0_0_1"/>
<name>W9CJL7_SCLBF</name>
<dbReference type="Proteomes" id="UP000019487">
    <property type="component" value="Unassembled WGS sequence"/>
</dbReference>
<keyword evidence="2" id="KW-1185">Reference proteome</keyword>
<protein>
    <submittedName>
        <fullName evidence="1">Uncharacterized protein</fullName>
    </submittedName>
</protein>
<dbReference type="AlphaFoldDB" id="W9CJL7"/>
<reference evidence="1 2" key="1">
    <citation type="journal article" date="2014" name="Genome Announc.">
        <title>Draft genome sequence of Sclerotinia borealis, a psychrophilic plant pathogenic fungus.</title>
        <authorList>
            <person name="Mardanov A.V."/>
            <person name="Beletsky A.V."/>
            <person name="Kadnikov V.V."/>
            <person name="Ignatov A.N."/>
            <person name="Ravin N.V."/>
        </authorList>
    </citation>
    <scope>NUCLEOTIDE SEQUENCE [LARGE SCALE GENOMIC DNA]</scope>
    <source>
        <strain evidence="2">F-4157</strain>
    </source>
</reference>